<feature type="transmembrane region" description="Helical" evidence="2">
    <location>
        <begin position="172"/>
        <end position="192"/>
    </location>
</feature>
<reference evidence="3 4" key="1">
    <citation type="submission" date="2019-05" db="EMBL/GenBank/DDBJ databases">
        <title>Complete genome sequencing of Anaerostipes rhamnosivorans.</title>
        <authorList>
            <person name="Bui T.P.N."/>
            <person name="de Vos W.M."/>
        </authorList>
    </citation>
    <scope>NUCLEOTIDE SEQUENCE [LARGE SCALE GENOMIC DNA]</scope>
    <source>
        <strain evidence="3 4">1y2</strain>
    </source>
</reference>
<feature type="compositionally biased region" description="Basic and acidic residues" evidence="1">
    <location>
        <begin position="640"/>
        <end position="649"/>
    </location>
</feature>
<keyword evidence="2" id="KW-1133">Transmembrane helix</keyword>
<keyword evidence="2" id="KW-0812">Transmembrane</keyword>
<feature type="transmembrane region" description="Helical" evidence="2">
    <location>
        <begin position="456"/>
        <end position="476"/>
    </location>
</feature>
<feature type="transmembrane region" description="Helical" evidence="2">
    <location>
        <begin position="142"/>
        <end position="160"/>
    </location>
</feature>
<keyword evidence="4" id="KW-1185">Reference proteome</keyword>
<evidence type="ECO:0000313" key="3">
    <source>
        <dbReference type="EMBL" id="QCP34918.1"/>
    </source>
</evidence>
<protein>
    <submittedName>
        <fullName evidence="3">Membrane protein, putative</fullName>
    </submittedName>
</protein>
<name>A0A4P8IBD9_9FIRM</name>
<dbReference type="EMBL" id="CP040058">
    <property type="protein sequence ID" value="QCP34918.1"/>
    <property type="molecule type" value="Genomic_DNA"/>
</dbReference>
<feature type="transmembrane region" description="Helical" evidence="2">
    <location>
        <begin position="330"/>
        <end position="349"/>
    </location>
</feature>
<dbReference type="AlphaFoldDB" id="A0A4P8IBD9"/>
<evidence type="ECO:0000256" key="1">
    <source>
        <dbReference type="SAM" id="MobiDB-lite"/>
    </source>
</evidence>
<feature type="transmembrane region" description="Helical" evidence="2">
    <location>
        <begin position="370"/>
        <end position="391"/>
    </location>
</feature>
<dbReference type="Proteomes" id="UP000298653">
    <property type="component" value="Chromosome"/>
</dbReference>
<dbReference type="RefSeq" id="WP_137328388.1">
    <property type="nucleotide sequence ID" value="NZ_CP040058.1"/>
</dbReference>
<gene>
    <name evidence="3" type="ORF">AR1Y2_1464</name>
</gene>
<feature type="transmembrane region" description="Helical" evidence="2">
    <location>
        <begin position="305"/>
        <end position="324"/>
    </location>
</feature>
<proteinExistence type="predicted"/>
<evidence type="ECO:0000313" key="4">
    <source>
        <dbReference type="Proteomes" id="UP000298653"/>
    </source>
</evidence>
<dbReference type="PROSITE" id="PS51257">
    <property type="entry name" value="PROKAR_LIPOPROTEIN"/>
    <property type="match status" value="1"/>
</dbReference>
<evidence type="ECO:0000256" key="2">
    <source>
        <dbReference type="SAM" id="Phobius"/>
    </source>
</evidence>
<dbReference type="InterPro" id="IPR058112">
    <property type="entry name" value="CD3337_EF1877-like"/>
</dbReference>
<feature type="region of interest" description="Disordered" evidence="1">
    <location>
        <begin position="540"/>
        <end position="688"/>
    </location>
</feature>
<organism evidence="3 4">
    <name type="scientific">Anaerostipes rhamnosivorans</name>
    <dbReference type="NCBI Taxonomy" id="1229621"/>
    <lineage>
        <taxon>Bacteria</taxon>
        <taxon>Bacillati</taxon>
        <taxon>Bacillota</taxon>
        <taxon>Clostridia</taxon>
        <taxon>Lachnospirales</taxon>
        <taxon>Lachnospiraceae</taxon>
        <taxon>Anaerostipes</taxon>
    </lineage>
</organism>
<dbReference type="OrthoDB" id="1651731at2"/>
<dbReference type="KEGG" id="arf:AR1Y2_1464"/>
<feature type="compositionally biased region" description="Basic and acidic residues" evidence="1">
    <location>
        <begin position="540"/>
        <end position="585"/>
    </location>
</feature>
<feature type="compositionally biased region" description="Polar residues" evidence="1">
    <location>
        <begin position="589"/>
        <end position="598"/>
    </location>
</feature>
<accession>A0A4P8IBD9</accession>
<feature type="compositionally biased region" description="Polar residues" evidence="1">
    <location>
        <begin position="625"/>
        <end position="636"/>
    </location>
</feature>
<feature type="compositionally biased region" description="Polar residues" evidence="1">
    <location>
        <begin position="664"/>
        <end position="676"/>
    </location>
</feature>
<dbReference type="NCBIfam" id="NF046089">
    <property type="entry name" value="CD3337_EF1877"/>
    <property type="match status" value="1"/>
</dbReference>
<sequence length="688" mass="76920">MKKKKVLKILGIIIAVAIGIVIALACLGNVAQAAGLVDSTIDKNHAYSRYGLDNYQLDFYVDTGWDWLPWNWGDGIGKSVMYGVYMITNFIWRLSLYISNATGYLVSEAFKLDFITKMAETVGKNIQTLAGVTKKGISTDGFYAGFLLFFIVIVGAYVIYTGLLKRETTKAVHAVVNFVVVFLVSASFIAYAPDLIKKVNGFSTDISSAALSLGTKITIPDSSVKGTDSVDLIRDNLFSIQVRQPWLILQYGSTDVKKLGKDRVKELESTSPNKNDGEDREKVVKKEIEEKKNNNLTTTQVGNRLGTVVFLFLFNIGVSFFVALFAGMMILSQVLFIIFAMFLPISALLSMIPGYEGTVRRGVEKLFNTIMSRAGITLIITVAFSISTMFYSVSKSYPFFMTAFLQVLTYAGIYTKLPDILGMFKLENDGQQTGGRIFRKPQMFLRRQTRRMERRLRNVVTAGAAGAVGGAVGASLSRQETGGKRDNVGARTGQKIGAVLDTPQKVVDKAKMAGEKIKSVPTQAKYAVYSNVENLKEGIKEEPKERKEKREEKLQNHRKTVGEKRREMEQKKQNRKEEPQREQVHKRPVTSSEQMQSKNRNRGNVPVGEKNSSQDSVMKNEQRRQNVSNDTSTGRGTSFVEKERSRERASGNFASKELNKERSSINTGHQDKTSQPMPRRQNRGRNKQ</sequence>
<keyword evidence="2" id="KW-0472">Membrane</keyword>